<name>A0A915HNP7_ROMCU</name>
<proteinExistence type="predicted"/>
<protein>
    <submittedName>
        <fullName evidence="3">Uncharacterized protein</fullName>
    </submittedName>
</protein>
<feature type="signal peptide" evidence="1">
    <location>
        <begin position="1"/>
        <end position="18"/>
    </location>
</feature>
<keyword evidence="2" id="KW-1185">Reference proteome</keyword>
<sequence>MAWVFFASLASKLNSLTAGYAPSDISSNDNKVALLKYDSDWLSRPDTTFLAPLPIIRWTKDSSSDEFLNLEYEFDYLLSKVSETKIVTAIFEAQGLGLEEFVEDFDREMYAWIEENNKIDENNNFEALSDESGHFVAVCCEIFWSVPQKKRNVNTETKMKQSFSKYMRHNNWRVWNTIDKINEKSNQADQQSRFVVLPASSVNEQYCNNGSCFTGSYKRFYDGLLPMKHSEAETAHRPIWDFGRSGVGEDSFIAAVPNMPWPMIGPKSKTAILMLNLLCLRFEHL</sequence>
<evidence type="ECO:0000313" key="3">
    <source>
        <dbReference type="WBParaSite" id="nRc.2.0.1.t03568-RA"/>
    </source>
</evidence>
<reference evidence="3" key="1">
    <citation type="submission" date="2022-11" db="UniProtKB">
        <authorList>
            <consortium name="WormBaseParasite"/>
        </authorList>
    </citation>
    <scope>IDENTIFICATION</scope>
</reference>
<keyword evidence="1" id="KW-0732">Signal</keyword>
<accession>A0A915HNP7</accession>
<evidence type="ECO:0000313" key="2">
    <source>
        <dbReference type="Proteomes" id="UP000887565"/>
    </source>
</evidence>
<dbReference type="AlphaFoldDB" id="A0A915HNP7"/>
<dbReference type="Proteomes" id="UP000887565">
    <property type="component" value="Unplaced"/>
</dbReference>
<feature type="chain" id="PRO_5037747598" evidence="1">
    <location>
        <begin position="19"/>
        <end position="285"/>
    </location>
</feature>
<evidence type="ECO:0000256" key="1">
    <source>
        <dbReference type="SAM" id="SignalP"/>
    </source>
</evidence>
<organism evidence="2 3">
    <name type="scientific">Romanomermis culicivorax</name>
    <name type="common">Nematode worm</name>
    <dbReference type="NCBI Taxonomy" id="13658"/>
    <lineage>
        <taxon>Eukaryota</taxon>
        <taxon>Metazoa</taxon>
        <taxon>Ecdysozoa</taxon>
        <taxon>Nematoda</taxon>
        <taxon>Enoplea</taxon>
        <taxon>Dorylaimia</taxon>
        <taxon>Mermithida</taxon>
        <taxon>Mermithoidea</taxon>
        <taxon>Mermithidae</taxon>
        <taxon>Romanomermis</taxon>
    </lineage>
</organism>
<dbReference type="WBParaSite" id="nRc.2.0.1.t03568-RA">
    <property type="protein sequence ID" value="nRc.2.0.1.t03568-RA"/>
    <property type="gene ID" value="nRc.2.0.1.g03568"/>
</dbReference>